<feature type="chain" id="PRO_5038719490" evidence="1">
    <location>
        <begin position="22"/>
        <end position="223"/>
    </location>
</feature>
<sequence>MRKRSLITTLVATLLIITVSAFPVLANAPAGKPIATPVDTTKKITDIKQAINLIENNFLGENKNGTSFIKDGADKYIDRITLNQITSGMNSINQRIATGALYRDSITNQLKKSDTIDAIVQPMAVSSDITGSYIWHWYGFDFVMEAYSSNLFGIELGKQAAVIAGSASPFWAVPQIVVIATVGVSAILVMAANALTGGGNGRGSIAFFLGDPSWAQITHVDVR</sequence>
<feature type="signal peptide" evidence="1">
    <location>
        <begin position="1"/>
        <end position="21"/>
    </location>
</feature>
<dbReference type="OrthoDB" id="9966858at2"/>
<protein>
    <submittedName>
        <fullName evidence="2">Uncharacterized protein</fullName>
    </submittedName>
</protein>
<proteinExistence type="predicted"/>
<dbReference type="EMBL" id="FQXJ01000039">
    <property type="protein sequence ID" value="SHJ13050.1"/>
    <property type="molecule type" value="Genomic_DNA"/>
</dbReference>
<dbReference type="AlphaFoldDB" id="A0A1M6GT15"/>
<name>A0A1M6GT15_9FIRM</name>
<organism evidence="2 3">
    <name type="scientific">Desulfosporosinus lacus DSM 15449</name>
    <dbReference type="NCBI Taxonomy" id="1121420"/>
    <lineage>
        <taxon>Bacteria</taxon>
        <taxon>Bacillati</taxon>
        <taxon>Bacillota</taxon>
        <taxon>Clostridia</taxon>
        <taxon>Eubacteriales</taxon>
        <taxon>Desulfitobacteriaceae</taxon>
        <taxon>Desulfosporosinus</taxon>
    </lineage>
</organism>
<reference evidence="3" key="1">
    <citation type="submission" date="2016-11" db="EMBL/GenBank/DDBJ databases">
        <authorList>
            <person name="Varghese N."/>
            <person name="Submissions S."/>
        </authorList>
    </citation>
    <scope>NUCLEOTIDE SEQUENCE [LARGE SCALE GENOMIC DNA]</scope>
    <source>
        <strain evidence="3">DSM 15449</strain>
    </source>
</reference>
<keyword evidence="1" id="KW-0732">Signal</keyword>
<evidence type="ECO:0000313" key="2">
    <source>
        <dbReference type="EMBL" id="SHJ13050.1"/>
    </source>
</evidence>
<accession>A0A1M6GT15</accession>
<evidence type="ECO:0000313" key="3">
    <source>
        <dbReference type="Proteomes" id="UP000183954"/>
    </source>
</evidence>
<evidence type="ECO:0000256" key="1">
    <source>
        <dbReference type="SAM" id="SignalP"/>
    </source>
</evidence>
<keyword evidence="3" id="KW-1185">Reference proteome</keyword>
<dbReference type="Proteomes" id="UP000183954">
    <property type="component" value="Unassembled WGS sequence"/>
</dbReference>
<dbReference type="RefSeq" id="WP_073033414.1">
    <property type="nucleotide sequence ID" value="NZ_FQXJ01000039.1"/>
</dbReference>
<gene>
    <name evidence="2" type="ORF">SAMN02746098_05213</name>
</gene>